<dbReference type="Proteomes" id="UP001162734">
    <property type="component" value="Chromosome"/>
</dbReference>
<organism evidence="5 6">
    <name type="scientific">Anaeromyxobacter paludicola</name>
    <dbReference type="NCBI Taxonomy" id="2918171"/>
    <lineage>
        <taxon>Bacteria</taxon>
        <taxon>Pseudomonadati</taxon>
        <taxon>Myxococcota</taxon>
        <taxon>Myxococcia</taxon>
        <taxon>Myxococcales</taxon>
        <taxon>Cystobacterineae</taxon>
        <taxon>Anaeromyxobacteraceae</taxon>
        <taxon>Anaeromyxobacter</taxon>
    </lineage>
</organism>
<evidence type="ECO:0000256" key="1">
    <source>
        <dbReference type="ARBA" id="ARBA00004370"/>
    </source>
</evidence>
<dbReference type="InterPro" id="IPR034746">
    <property type="entry name" value="POTRA"/>
</dbReference>
<feature type="chain" id="PRO_5045351102" description="POTRA domain-containing protein" evidence="3">
    <location>
        <begin position="25"/>
        <end position="468"/>
    </location>
</feature>
<dbReference type="InterPro" id="IPR010827">
    <property type="entry name" value="BamA/TamA_POTRA"/>
</dbReference>
<evidence type="ECO:0000256" key="2">
    <source>
        <dbReference type="ARBA" id="ARBA00023136"/>
    </source>
</evidence>
<sequence>MARMRLTLPAALSLALLTALPVAARPQDAAAPSVPATEAAPRYLVERIDLEGLEETRASEVRRRLLIRPGELLDEGRVLLSRLRLLQLGWFSRVESRVERGSARGQVVLVFQLVERNTLVVSDLFLGSTPAQRLYGGLGLTEQNFLGMGLGLSGAAVYGGAPAELPGAPHRFSARASLYDADLELGGLPTLVAGVTGLWIRGDELSCTDPGCDAFDGHLERAPRLRYERLGGEVSLGIRPGPFERLLGGLRLERVDGSFLPGAAGPAQVGTPPALRLGGSALVAFTGTYERDTRDDLFFPAGGGRFAAQVTFSSPAVGSDYEYSRWLLQLEKDLSLPRGHGLRLVAAAGAVQGDAPFFERFYAADWAYFSVGPALGRALELNFSTDSRYDALLAMGGAEYAVPLWRSEGIFRRGYLALGARAVWSAARSRAGRDPLSSTPLSADAALRLDTPVGSFNVSLAYALDNFL</sequence>
<dbReference type="Pfam" id="PF07244">
    <property type="entry name" value="POTRA"/>
    <property type="match status" value="1"/>
</dbReference>
<comment type="subcellular location">
    <subcellularLocation>
        <location evidence="1">Membrane</location>
    </subcellularLocation>
</comment>
<proteinExistence type="predicted"/>
<gene>
    <name evidence="5" type="ORF">AMPC_14590</name>
</gene>
<reference evidence="6" key="1">
    <citation type="journal article" date="2022" name="Int. J. Syst. Evol. Microbiol.">
        <title>Anaeromyxobacter oryzae sp. nov., Anaeromyxobacter diazotrophicus sp. nov. and Anaeromyxobacter paludicola sp. nov., isolated from paddy soils.</title>
        <authorList>
            <person name="Itoh H."/>
            <person name="Xu Z."/>
            <person name="Mise K."/>
            <person name="Masuda Y."/>
            <person name="Ushijima N."/>
            <person name="Hayakawa C."/>
            <person name="Shiratori Y."/>
            <person name="Senoo K."/>
        </authorList>
    </citation>
    <scope>NUCLEOTIDE SEQUENCE [LARGE SCALE GENOMIC DNA]</scope>
    <source>
        <strain evidence="6">Red630</strain>
    </source>
</reference>
<dbReference type="Gene3D" id="3.10.20.310">
    <property type="entry name" value="membrane protein fhac"/>
    <property type="match status" value="1"/>
</dbReference>
<dbReference type="InterPro" id="IPR000184">
    <property type="entry name" value="Bac_surfAg_D15"/>
</dbReference>
<dbReference type="EMBL" id="AP025592">
    <property type="protein sequence ID" value="BDG08346.1"/>
    <property type="molecule type" value="Genomic_DNA"/>
</dbReference>
<feature type="signal peptide" evidence="3">
    <location>
        <begin position="1"/>
        <end position="24"/>
    </location>
</feature>
<evidence type="ECO:0000256" key="3">
    <source>
        <dbReference type="SAM" id="SignalP"/>
    </source>
</evidence>
<keyword evidence="3" id="KW-0732">Signal</keyword>
<keyword evidence="2" id="KW-0472">Membrane</keyword>
<evidence type="ECO:0000259" key="4">
    <source>
        <dbReference type="PROSITE" id="PS51779"/>
    </source>
</evidence>
<feature type="domain" description="POTRA" evidence="4">
    <location>
        <begin position="43"/>
        <end position="116"/>
    </location>
</feature>
<dbReference type="Pfam" id="PF01103">
    <property type="entry name" value="Omp85"/>
    <property type="match status" value="1"/>
</dbReference>
<evidence type="ECO:0000313" key="6">
    <source>
        <dbReference type="Proteomes" id="UP001162734"/>
    </source>
</evidence>
<dbReference type="PROSITE" id="PS51779">
    <property type="entry name" value="POTRA"/>
    <property type="match status" value="1"/>
</dbReference>
<evidence type="ECO:0000313" key="5">
    <source>
        <dbReference type="EMBL" id="BDG08346.1"/>
    </source>
</evidence>
<name>A0ABN6N5Q5_9BACT</name>
<dbReference type="Gene3D" id="2.40.160.50">
    <property type="entry name" value="membrane protein fhac: a member of the omp85/tpsb transporter family"/>
    <property type="match status" value="1"/>
</dbReference>
<accession>A0ABN6N5Q5</accession>
<keyword evidence="6" id="KW-1185">Reference proteome</keyword>
<protein>
    <recommendedName>
        <fullName evidence="4">POTRA domain-containing protein</fullName>
    </recommendedName>
</protein>